<dbReference type="OMA" id="YEFTIRT"/>
<evidence type="ECO:0000256" key="1">
    <source>
        <dbReference type="ARBA" id="ARBA00004370"/>
    </source>
</evidence>
<dbReference type="PaxDb" id="4097-A0A1S3Y8M2"/>
<comment type="catalytic activity">
    <reaction evidence="11">
        <text>1D-myo-inositol 1,2,4,5,6-pentakisphosphate + H2O = 1D-myo-inositol 1,2,5,6-tetrakisphosphate + phosphate</text>
        <dbReference type="Rhea" id="RHEA:77115"/>
        <dbReference type="ChEBI" id="CHEBI:15377"/>
        <dbReference type="ChEBI" id="CHEBI:43474"/>
        <dbReference type="ChEBI" id="CHEBI:57798"/>
        <dbReference type="ChEBI" id="CHEBI:195535"/>
        <dbReference type="EC" id="3.1.3.62"/>
    </reaction>
    <physiologicalReaction direction="left-to-right" evidence="11">
        <dbReference type="Rhea" id="RHEA:77116"/>
    </physiologicalReaction>
</comment>
<evidence type="ECO:0000256" key="8">
    <source>
        <dbReference type="ARBA" id="ARBA00023136"/>
    </source>
</evidence>
<evidence type="ECO:0000256" key="4">
    <source>
        <dbReference type="ARBA" id="ARBA00013040"/>
    </source>
</evidence>
<evidence type="ECO:0000256" key="9">
    <source>
        <dbReference type="ARBA" id="ARBA00031642"/>
    </source>
</evidence>
<keyword evidence="6" id="KW-0732">Signal</keyword>
<evidence type="ECO:0000256" key="3">
    <source>
        <dbReference type="ARBA" id="ARBA00012976"/>
    </source>
</evidence>
<comment type="catalytic activity">
    <reaction evidence="12">
        <text>1D-myo-inositol hexakisphosphate + H2O = 1D-myo-inositol 1,2,4,5,6-pentakisphosphate + phosphate</text>
        <dbReference type="Rhea" id="RHEA:16989"/>
        <dbReference type="ChEBI" id="CHEBI:15377"/>
        <dbReference type="ChEBI" id="CHEBI:43474"/>
        <dbReference type="ChEBI" id="CHEBI:57798"/>
        <dbReference type="ChEBI" id="CHEBI:58130"/>
        <dbReference type="EC" id="3.1.3.62"/>
    </reaction>
    <physiologicalReaction direction="left-to-right" evidence="12">
        <dbReference type="Rhea" id="RHEA:16990"/>
    </physiologicalReaction>
</comment>
<dbReference type="STRING" id="4097.A0A1S3Y8M2"/>
<dbReference type="OrthoDB" id="6509975at2759"/>
<dbReference type="AlphaFoldDB" id="A0A1S3Y8M2"/>
<sequence length="188" mass="21299">MGVPLLEDVIQSMEQAIKAKEEGYASGSYEKARLRFAHAETLLPFSCLLGLFLEESEFELIQREETLQFPPKPPTKRNWRGSIVTPFAGNNMLVLYSCVSNNSSKYFVKVLHNERPTPVPGCNGSDSCPFEVFKERIVAPHLKHDYNALCNINLEQKEKNSAPSKLSQMFSWFFSLRNAVNPAQNVEL</sequence>
<dbReference type="Pfam" id="PF00328">
    <property type="entry name" value="His_Phos_2"/>
    <property type="match status" value="1"/>
</dbReference>
<dbReference type="Gene3D" id="3.40.50.1240">
    <property type="entry name" value="Phosphoglycerate mutase-like"/>
    <property type="match status" value="1"/>
</dbReference>
<name>A0A1S3Y8M2_TOBAC</name>
<evidence type="ECO:0000256" key="2">
    <source>
        <dbReference type="ARBA" id="ARBA00008422"/>
    </source>
</evidence>
<dbReference type="PANTHER" id="PTHR20963:SF8">
    <property type="entry name" value="MULTIPLE INOSITOL POLYPHOSPHATE PHOSPHATASE 1"/>
    <property type="match status" value="1"/>
</dbReference>
<comment type="catalytic activity">
    <reaction evidence="13">
        <text>(2R)-2,3-bisphosphoglycerate + H2O = (2R)-2-phosphoglycerate + phosphate</text>
        <dbReference type="Rhea" id="RHEA:27381"/>
        <dbReference type="ChEBI" id="CHEBI:15377"/>
        <dbReference type="ChEBI" id="CHEBI:43474"/>
        <dbReference type="ChEBI" id="CHEBI:58248"/>
        <dbReference type="ChEBI" id="CHEBI:58289"/>
        <dbReference type="EC" id="3.1.3.80"/>
    </reaction>
    <physiologicalReaction direction="left-to-right" evidence="13">
        <dbReference type="Rhea" id="RHEA:27382"/>
    </physiologicalReaction>
</comment>
<comment type="catalytic activity">
    <reaction evidence="10">
        <text>1D-myo-inositol 1,2,5,6-tetrakisphosphate + H2O = 1D-myo-inositol 1,2,6-trisphosphate + phosphate</text>
        <dbReference type="Rhea" id="RHEA:77119"/>
        <dbReference type="ChEBI" id="CHEBI:15377"/>
        <dbReference type="ChEBI" id="CHEBI:43474"/>
        <dbReference type="ChEBI" id="CHEBI:195535"/>
        <dbReference type="ChEBI" id="CHEBI:195537"/>
        <dbReference type="EC" id="3.1.3.62"/>
    </reaction>
    <physiologicalReaction direction="left-to-right" evidence="10">
        <dbReference type="Rhea" id="RHEA:77120"/>
    </physiologicalReaction>
</comment>
<dbReference type="GO" id="GO:0016020">
    <property type="term" value="C:membrane"/>
    <property type="evidence" value="ECO:0007669"/>
    <property type="project" value="UniProtKB-SubCell"/>
</dbReference>
<dbReference type="InterPro" id="IPR000560">
    <property type="entry name" value="His_Pase_clade-2"/>
</dbReference>
<dbReference type="EC" id="3.1.3.62" evidence="4"/>
<evidence type="ECO:0000256" key="5">
    <source>
        <dbReference type="ARBA" id="ARBA00018097"/>
    </source>
</evidence>
<comment type="subcellular location">
    <subcellularLocation>
        <location evidence="1">Membrane</location>
    </subcellularLocation>
</comment>
<evidence type="ECO:0000256" key="10">
    <source>
        <dbReference type="ARBA" id="ARBA00043668"/>
    </source>
</evidence>
<keyword evidence="7" id="KW-0378">Hydrolase</keyword>
<reference evidence="14" key="1">
    <citation type="submission" date="2025-08" db="UniProtKB">
        <authorList>
            <consortium name="RefSeq"/>
        </authorList>
    </citation>
    <scope>IDENTIFICATION</scope>
</reference>
<organism evidence="14">
    <name type="scientific">Nicotiana tabacum</name>
    <name type="common">Common tobacco</name>
    <dbReference type="NCBI Taxonomy" id="4097"/>
    <lineage>
        <taxon>Eukaryota</taxon>
        <taxon>Viridiplantae</taxon>
        <taxon>Streptophyta</taxon>
        <taxon>Embryophyta</taxon>
        <taxon>Tracheophyta</taxon>
        <taxon>Spermatophyta</taxon>
        <taxon>Magnoliopsida</taxon>
        <taxon>eudicotyledons</taxon>
        <taxon>Gunneridae</taxon>
        <taxon>Pentapetalae</taxon>
        <taxon>asterids</taxon>
        <taxon>lamiids</taxon>
        <taxon>Solanales</taxon>
        <taxon>Solanaceae</taxon>
        <taxon>Nicotianoideae</taxon>
        <taxon>Nicotianeae</taxon>
        <taxon>Nicotiana</taxon>
    </lineage>
</organism>
<dbReference type="KEGG" id="nta:107773450"/>
<comment type="similarity">
    <text evidence="2">Belongs to the histidine acid phosphatase family. MINPP1 subfamily.</text>
</comment>
<protein>
    <recommendedName>
        <fullName evidence="5">Multiple inositol polyphosphate phosphatase 1</fullName>
        <ecNumber evidence="4">3.1.3.62</ecNumber>
        <ecNumber evidence="3">3.1.3.80</ecNumber>
    </recommendedName>
    <alternativeName>
        <fullName evidence="9">2,3-bisphosphoglycerate 3-phosphatase</fullName>
    </alternativeName>
</protein>
<evidence type="ECO:0000256" key="6">
    <source>
        <dbReference type="ARBA" id="ARBA00022729"/>
    </source>
</evidence>
<dbReference type="GO" id="GO:0034417">
    <property type="term" value="F:bisphosphoglycerate 3-phosphatase activity"/>
    <property type="evidence" value="ECO:0007669"/>
    <property type="project" value="UniProtKB-EC"/>
</dbReference>
<dbReference type="EC" id="3.1.3.80" evidence="3"/>
<evidence type="ECO:0000313" key="14">
    <source>
        <dbReference type="RefSeq" id="XP_016448354.1"/>
    </source>
</evidence>
<dbReference type="PANTHER" id="PTHR20963">
    <property type="entry name" value="MULTIPLE INOSITOL POLYPHOSPHATE PHOSPHATASE-RELATED"/>
    <property type="match status" value="1"/>
</dbReference>
<evidence type="ECO:0000256" key="11">
    <source>
        <dbReference type="ARBA" id="ARBA00043671"/>
    </source>
</evidence>
<proteinExistence type="inferred from homology"/>
<evidence type="ECO:0000256" key="7">
    <source>
        <dbReference type="ARBA" id="ARBA00022801"/>
    </source>
</evidence>
<evidence type="ECO:0000256" key="12">
    <source>
        <dbReference type="ARBA" id="ARBA00043691"/>
    </source>
</evidence>
<dbReference type="RefSeq" id="XP_016448354.1">
    <property type="nucleotide sequence ID" value="XM_016592868.1"/>
</dbReference>
<dbReference type="SUPFAM" id="SSF53254">
    <property type="entry name" value="Phosphoglycerate mutase-like"/>
    <property type="match status" value="1"/>
</dbReference>
<keyword evidence="8" id="KW-0472">Membrane</keyword>
<dbReference type="CDD" id="cd07061">
    <property type="entry name" value="HP_HAP_like"/>
    <property type="match status" value="1"/>
</dbReference>
<evidence type="ECO:0000256" key="13">
    <source>
        <dbReference type="ARBA" id="ARBA00043832"/>
    </source>
</evidence>
<dbReference type="InterPro" id="IPR029033">
    <property type="entry name" value="His_PPase_superfam"/>
</dbReference>
<accession>A0A1S3Y8M2</accession>
<gene>
    <name evidence="14" type="primary">LOC107773450</name>
</gene>